<protein>
    <submittedName>
        <fullName evidence="1">Uncharacterized protein</fullName>
    </submittedName>
</protein>
<dbReference type="AlphaFoldDB" id="A0AAN5CE47"/>
<feature type="non-terminal residue" evidence="1">
    <location>
        <position position="93"/>
    </location>
</feature>
<evidence type="ECO:0000313" key="2">
    <source>
        <dbReference type="Proteomes" id="UP001328107"/>
    </source>
</evidence>
<name>A0AAN5CE47_9BILA</name>
<comment type="caution">
    <text evidence="1">The sequence shown here is derived from an EMBL/GenBank/DDBJ whole genome shotgun (WGS) entry which is preliminary data.</text>
</comment>
<accession>A0AAN5CE47</accession>
<dbReference type="EMBL" id="BTRK01000003">
    <property type="protein sequence ID" value="GMR42095.1"/>
    <property type="molecule type" value="Genomic_DNA"/>
</dbReference>
<keyword evidence="2" id="KW-1185">Reference proteome</keyword>
<proteinExistence type="predicted"/>
<dbReference type="Proteomes" id="UP001328107">
    <property type="component" value="Unassembled WGS sequence"/>
</dbReference>
<sequence length="93" mass="10727">KNLACLIHEWIRPLSVRILRQCLSVGAERIAFSIFGDDVAEGIDVFSLRGDLERSPIGKNHGFHHSTRRIRPRLFFLRLVYEYGFSTLISREG</sequence>
<feature type="non-terminal residue" evidence="1">
    <location>
        <position position="1"/>
    </location>
</feature>
<evidence type="ECO:0000313" key="1">
    <source>
        <dbReference type="EMBL" id="GMR42095.1"/>
    </source>
</evidence>
<organism evidence="1 2">
    <name type="scientific">Pristionchus mayeri</name>
    <dbReference type="NCBI Taxonomy" id="1317129"/>
    <lineage>
        <taxon>Eukaryota</taxon>
        <taxon>Metazoa</taxon>
        <taxon>Ecdysozoa</taxon>
        <taxon>Nematoda</taxon>
        <taxon>Chromadorea</taxon>
        <taxon>Rhabditida</taxon>
        <taxon>Rhabditina</taxon>
        <taxon>Diplogasteromorpha</taxon>
        <taxon>Diplogasteroidea</taxon>
        <taxon>Neodiplogasteridae</taxon>
        <taxon>Pristionchus</taxon>
    </lineage>
</organism>
<reference evidence="2" key="1">
    <citation type="submission" date="2022-10" db="EMBL/GenBank/DDBJ databases">
        <title>Genome assembly of Pristionchus species.</title>
        <authorList>
            <person name="Yoshida K."/>
            <person name="Sommer R.J."/>
        </authorList>
    </citation>
    <scope>NUCLEOTIDE SEQUENCE [LARGE SCALE GENOMIC DNA]</scope>
    <source>
        <strain evidence="2">RS5460</strain>
    </source>
</reference>
<gene>
    <name evidence="1" type="ORF">PMAYCL1PPCAC_12290</name>
</gene>